<dbReference type="SUPFAM" id="SSF53822">
    <property type="entry name" value="Periplasmic binding protein-like I"/>
    <property type="match status" value="1"/>
</dbReference>
<keyword evidence="7" id="KW-0472">Membrane</keyword>
<dbReference type="GO" id="GO:0005524">
    <property type="term" value="F:ATP binding"/>
    <property type="evidence" value="ECO:0007669"/>
    <property type="project" value="UniProtKB-UniRule"/>
</dbReference>
<dbReference type="CDD" id="cd14014">
    <property type="entry name" value="STKc_PknB_like"/>
    <property type="match status" value="1"/>
</dbReference>
<dbReference type="InterPro" id="IPR028081">
    <property type="entry name" value="Leu-bd"/>
</dbReference>
<dbReference type="AlphaFoldDB" id="A0A1G6U6V2"/>
<proteinExistence type="inferred from homology"/>
<dbReference type="STRING" id="1271860.SAMN05216174_110132"/>
<name>A0A1G6U6V2_9PSEU</name>
<organism evidence="9 10">
    <name type="scientific">Actinokineospora iranica</name>
    <dbReference type="NCBI Taxonomy" id="1271860"/>
    <lineage>
        <taxon>Bacteria</taxon>
        <taxon>Bacillati</taxon>
        <taxon>Actinomycetota</taxon>
        <taxon>Actinomycetes</taxon>
        <taxon>Pseudonocardiales</taxon>
        <taxon>Pseudonocardiaceae</taxon>
        <taxon>Actinokineospora</taxon>
    </lineage>
</organism>
<keyword evidence="3 5" id="KW-0547">Nucleotide-binding</keyword>
<evidence type="ECO:0000256" key="3">
    <source>
        <dbReference type="ARBA" id="ARBA00022741"/>
    </source>
</evidence>
<accession>A0A1G6U6V2</accession>
<evidence type="ECO:0000256" key="5">
    <source>
        <dbReference type="PROSITE-ProRule" id="PRU10141"/>
    </source>
</evidence>
<evidence type="ECO:0000256" key="6">
    <source>
        <dbReference type="SAM" id="MobiDB-lite"/>
    </source>
</evidence>
<keyword evidence="7" id="KW-0812">Transmembrane</keyword>
<dbReference type="Gene3D" id="1.10.510.10">
    <property type="entry name" value="Transferase(Phosphotransferase) domain 1"/>
    <property type="match status" value="1"/>
</dbReference>
<feature type="domain" description="Protein kinase" evidence="8">
    <location>
        <begin position="9"/>
        <end position="273"/>
    </location>
</feature>
<dbReference type="Gene3D" id="3.40.50.2300">
    <property type="match status" value="2"/>
</dbReference>
<dbReference type="EMBL" id="FMZZ01000010">
    <property type="protein sequence ID" value="SDD36944.1"/>
    <property type="molecule type" value="Genomic_DNA"/>
</dbReference>
<dbReference type="OrthoDB" id="9762169at2"/>
<feature type="transmembrane region" description="Helical" evidence="7">
    <location>
        <begin position="305"/>
        <end position="327"/>
    </location>
</feature>
<dbReference type="GO" id="GO:0004672">
    <property type="term" value="F:protein kinase activity"/>
    <property type="evidence" value="ECO:0007669"/>
    <property type="project" value="InterPro"/>
</dbReference>
<dbReference type="Pfam" id="PF00069">
    <property type="entry name" value="Pkinase"/>
    <property type="match status" value="1"/>
</dbReference>
<evidence type="ECO:0000313" key="9">
    <source>
        <dbReference type="EMBL" id="SDD36944.1"/>
    </source>
</evidence>
<dbReference type="PROSITE" id="PS00108">
    <property type="entry name" value="PROTEIN_KINASE_ST"/>
    <property type="match status" value="1"/>
</dbReference>
<evidence type="ECO:0000313" key="10">
    <source>
        <dbReference type="Proteomes" id="UP000199501"/>
    </source>
</evidence>
<dbReference type="SMART" id="SM00220">
    <property type="entry name" value="S_TKc"/>
    <property type="match status" value="1"/>
</dbReference>
<feature type="binding site" evidence="5">
    <location>
        <position position="38"/>
    </location>
    <ligand>
        <name>ATP</name>
        <dbReference type="ChEBI" id="CHEBI:30616"/>
    </ligand>
</feature>
<dbReference type="PANTHER" id="PTHR47151">
    <property type="entry name" value="LEU/ILE/VAL-BINDING ABC TRANSPORTER SUBUNIT"/>
    <property type="match status" value="1"/>
</dbReference>
<evidence type="ECO:0000256" key="7">
    <source>
        <dbReference type="SAM" id="Phobius"/>
    </source>
</evidence>
<protein>
    <submittedName>
        <fullName evidence="9">ABC-type branched-chain amino acid transport system, substrate-binding protein</fullName>
    </submittedName>
</protein>
<reference evidence="10" key="1">
    <citation type="submission" date="2016-10" db="EMBL/GenBank/DDBJ databases">
        <authorList>
            <person name="Varghese N."/>
            <person name="Submissions S."/>
        </authorList>
    </citation>
    <scope>NUCLEOTIDE SEQUENCE [LARGE SCALE GENOMIC DNA]</scope>
    <source>
        <strain evidence="10">IBRC-M 10403</strain>
    </source>
</reference>
<dbReference type="Pfam" id="PF13458">
    <property type="entry name" value="Peripla_BP_6"/>
    <property type="match status" value="1"/>
</dbReference>
<keyword evidence="10" id="KW-1185">Reference proteome</keyword>
<dbReference type="InterPro" id="IPR008271">
    <property type="entry name" value="Ser/Thr_kinase_AS"/>
</dbReference>
<dbReference type="Gene3D" id="3.30.200.20">
    <property type="entry name" value="Phosphorylase Kinase, domain 1"/>
    <property type="match status" value="1"/>
</dbReference>
<dbReference type="InterPro" id="IPR011009">
    <property type="entry name" value="Kinase-like_dom_sf"/>
</dbReference>
<dbReference type="InterPro" id="IPR028082">
    <property type="entry name" value="Peripla_BP_I"/>
</dbReference>
<dbReference type="PROSITE" id="PS50011">
    <property type="entry name" value="PROTEIN_KINASE_DOM"/>
    <property type="match status" value="1"/>
</dbReference>
<evidence type="ECO:0000256" key="2">
    <source>
        <dbReference type="ARBA" id="ARBA00022729"/>
    </source>
</evidence>
<comment type="similarity">
    <text evidence="1">Belongs to the leucine-binding protein family.</text>
</comment>
<dbReference type="Proteomes" id="UP000199501">
    <property type="component" value="Unassembled WGS sequence"/>
</dbReference>
<evidence type="ECO:0000259" key="8">
    <source>
        <dbReference type="PROSITE" id="PS50011"/>
    </source>
</evidence>
<dbReference type="InterPro" id="IPR017441">
    <property type="entry name" value="Protein_kinase_ATP_BS"/>
</dbReference>
<evidence type="ECO:0000256" key="4">
    <source>
        <dbReference type="ARBA" id="ARBA00022840"/>
    </source>
</evidence>
<keyword evidence="4 5" id="KW-0067">ATP-binding</keyword>
<dbReference type="CDD" id="cd06342">
    <property type="entry name" value="PBP1_ABC_LIVBP-like"/>
    <property type="match status" value="1"/>
</dbReference>
<evidence type="ECO:0000256" key="1">
    <source>
        <dbReference type="ARBA" id="ARBA00010062"/>
    </source>
</evidence>
<dbReference type="PANTHER" id="PTHR47151:SF2">
    <property type="entry name" value="AMINO ACID BINDING PROTEIN"/>
    <property type="match status" value="1"/>
</dbReference>
<sequence>MTAATFGTYRLDGELGRGGMGIVYRAFDTELERHVALKVLPAALSADPDFRERFRREARAAARLTAPQVVPIHRFGEVDGQLFLDMRLIEGMDLAALLRANGPLEPRRAVAVITAVAAALDAAKAQGLLHRDVKPANILVAPATADAPESAYLGDFGIARSIDPSDRSRLTTTGNTVGTLAYMAPERFTSGQVDHGVDVYSLACVLHECLTGGKPFPGEGALAMMHAHCYLDPPVLGGPLAALGQVITRGMAKNPADRPASAGEFAAAAQRALTAEPADPPTTRTPPTRSPLTHVMTRPAGRSPLVWIVPLASVVVAAILVVALVVVPNLAVPGTATPKPGGDQAGQATSCSQDKGTLTVGVIAPLTGPISSYGRGIRNSAQLAVDQANERCAVQGYKLVLDARDDEARPEIGAQAATALAGDATVVGVVGTLNSSVAQETAPVLAAKTIAQISPANTYPELTRGPENSPDRLHDNYFRVCATDDSQGPFAADHLAGEGKTRVAVVTDGKAYGERLGAEFERRAAANGMTVVAREIVRDNDFGGALPRIKAAAPEAVYFGGEYPQGGPLAKQAADAGLAVPVVGGDGIFAKEYLSLGGRDGDLATAVGAPAAEIETAADFVAAYEARGFGESFSAYGPMAYDAANVIISSVAATVGDGDWDPGLRPHLLTAIGAHTGAGATGPLGFDEHGDTTNPTLTVYEVRGGQWHTARVGTANR</sequence>
<feature type="region of interest" description="Disordered" evidence="6">
    <location>
        <begin position="274"/>
        <end position="295"/>
    </location>
</feature>
<dbReference type="SUPFAM" id="SSF56112">
    <property type="entry name" value="Protein kinase-like (PK-like)"/>
    <property type="match status" value="1"/>
</dbReference>
<dbReference type="RefSeq" id="WP_091453459.1">
    <property type="nucleotide sequence ID" value="NZ_FMZZ01000010.1"/>
</dbReference>
<keyword evidence="2" id="KW-0732">Signal</keyword>
<gene>
    <name evidence="9" type="ORF">SAMN05216174_110132</name>
</gene>
<dbReference type="InterPro" id="IPR000719">
    <property type="entry name" value="Prot_kinase_dom"/>
</dbReference>
<dbReference type="PROSITE" id="PS00107">
    <property type="entry name" value="PROTEIN_KINASE_ATP"/>
    <property type="match status" value="1"/>
</dbReference>
<keyword evidence="7" id="KW-1133">Transmembrane helix</keyword>